<keyword evidence="3" id="KW-0597">Phosphoprotein</keyword>
<evidence type="ECO:0000259" key="10">
    <source>
        <dbReference type="PROSITE" id="PS50109"/>
    </source>
</evidence>
<feature type="domain" description="PAS" evidence="11">
    <location>
        <begin position="572"/>
        <end position="625"/>
    </location>
</feature>
<feature type="domain" description="Histidine kinase" evidence="10">
    <location>
        <begin position="700"/>
        <end position="894"/>
    </location>
</feature>
<comment type="catalytic activity">
    <reaction evidence="1">
        <text>ATP + protein L-histidine = ADP + protein N-phospho-L-histidine.</text>
        <dbReference type="EC" id="2.7.13.3"/>
    </reaction>
</comment>
<organism evidence="12 13">
    <name type="scientific">Vibrio comitans NBRC 102076</name>
    <dbReference type="NCBI Taxonomy" id="1219078"/>
    <lineage>
        <taxon>Bacteria</taxon>
        <taxon>Pseudomonadati</taxon>
        <taxon>Pseudomonadota</taxon>
        <taxon>Gammaproteobacteria</taxon>
        <taxon>Vibrionales</taxon>
        <taxon>Vibrionaceae</taxon>
        <taxon>Vibrio</taxon>
    </lineage>
</organism>
<evidence type="ECO:0000256" key="6">
    <source>
        <dbReference type="ARBA" id="ARBA00022777"/>
    </source>
</evidence>
<sequence length="898" mass="102134">MAGYLRLLIISVFTLLIHDCWAKPSDKHDLFTNDELAWIEKNPSIRVSNSTDLPPLAFKKDGQVVGYSIDYIDLISQITGLAFVFEYQEDWSEQLQQAEERQLDMLQLVRERDSIGRFMDFTQPYISGGSTVLYGREGQPRVSSIGRIKDQPIAVRRDFLEQRYLSTHYPNLNLIIVESTGEGLNAVLGGEAEYFICAASTCETYIYQNFLSNLEIVGSLGIAELEKQNQSRFATRNDWPELNSIINKAIAAITAEQKQMLRDKWFDKNNRQKLLIETLTDEERDWIESHSRIAFSLPLKLPPFAYVIDDQPKGIADDFVRRFEKEYAIEAHFIAYDSWSDIVNAVMSGEIDFVPGMNITKERKQSLLFTDPFIEMPAAIYTKSGRAIYSTLQQAKGKKIGLAKGSAWMTPIKRDFPGLLVVEYAKLDDALLALSNEEVDLTVVNTFVAKHHIVTLGLDDLVRSGTTQYRQATAIAVHPSKPELVSLFNKVIASVDESQMTLILEKWNNIQVIEKNPWRDFIGWTVLLVFAVIFIILLFNYLNRRKSIRVIKKVSHRLSNAQRVAKLGSWDVDSDGTITSLSVEAAQILGVAETKSMKRIDYVQMIYNQDRKRYLKNIDDALESGLLNVEYRIIVNDKLKWVKEVSELKFNNNNQFVSANTTIQDISEFKKQQEKLIESQDELRVLTSKLLSVQEEERKRVARDLHDDLSQRLAVVAIDLGAVQMSVESESLMNQIKGIKQALGKIAEDTHSLSRRLHPSILDDLGLIDALRSEVQSFELREKIKVEFIHTSRELNLPKDVALVLFRIVQEGLRNIAKYSEANKARVSFTLIKDTLVLQIRDDGMGFDVEQAKRSPGLGLQSMMERAKLINGELHIHSEENKGTTIELSLAAPDDFVA</sequence>
<dbReference type="Pfam" id="PF07730">
    <property type="entry name" value="HisKA_3"/>
    <property type="match status" value="1"/>
</dbReference>
<evidence type="ECO:0000256" key="5">
    <source>
        <dbReference type="ARBA" id="ARBA00022741"/>
    </source>
</evidence>
<accession>A0A4Y3ISY2</accession>
<dbReference type="InterPro" id="IPR003594">
    <property type="entry name" value="HATPase_dom"/>
</dbReference>
<dbReference type="SMART" id="SM00062">
    <property type="entry name" value="PBPb"/>
    <property type="match status" value="2"/>
</dbReference>
<dbReference type="Gene3D" id="1.20.5.1930">
    <property type="match status" value="1"/>
</dbReference>
<evidence type="ECO:0000313" key="13">
    <source>
        <dbReference type="Proteomes" id="UP000318242"/>
    </source>
</evidence>
<reference evidence="12 13" key="1">
    <citation type="submission" date="2019-06" db="EMBL/GenBank/DDBJ databases">
        <title>Whole genome shotgun sequence of Vibrio comitans NBRC 102076.</title>
        <authorList>
            <person name="Hosoyama A."/>
            <person name="Uohara A."/>
            <person name="Ohji S."/>
            <person name="Ichikawa N."/>
        </authorList>
    </citation>
    <scope>NUCLEOTIDE SEQUENCE [LARGE SCALE GENOMIC DNA]</scope>
    <source>
        <strain evidence="12 13">NBRC 102076</strain>
    </source>
</reference>
<protein>
    <recommendedName>
        <fullName evidence="2">histidine kinase</fullName>
        <ecNumber evidence="2">2.7.13.3</ecNumber>
    </recommendedName>
</protein>
<dbReference type="Gene3D" id="3.30.565.10">
    <property type="entry name" value="Histidine kinase-like ATPase, C-terminal domain"/>
    <property type="match status" value="1"/>
</dbReference>
<keyword evidence="13" id="KW-1185">Reference proteome</keyword>
<dbReference type="CDD" id="cd01007">
    <property type="entry name" value="PBP2_BvgS_HisK_like"/>
    <property type="match status" value="2"/>
</dbReference>
<dbReference type="InterPro" id="IPR000014">
    <property type="entry name" value="PAS"/>
</dbReference>
<dbReference type="CDD" id="cd16917">
    <property type="entry name" value="HATPase_UhpB-NarQ-NarX-like"/>
    <property type="match status" value="1"/>
</dbReference>
<gene>
    <name evidence="12" type="ORF">VCO01S_31010</name>
</gene>
<proteinExistence type="predicted"/>
<keyword evidence="4" id="KW-0808">Transferase</keyword>
<evidence type="ECO:0000256" key="9">
    <source>
        <dbReference type="SAM" id="Phobius"/>
    </source>
</evidence>
<keyword evidence="5" id="KW-0547">Nucleotide-binding</keyword>
<dbReference type="Gene3D" id="3.40.190.10">
    <property type="entry name" value="Periplasmic binding protein-like II"/>
    <property type="match status" value="4"/>
</dbReference>
<keyword evidence="9" id="KW-0472">Membrane</keyword>
<evidence type="ECO:0000313" key="12">
    <source>
        <dbReference type="EMBL" id="GEA61908.1"/>
    </source>
</evidence>
<dbReference type="EC" id="2.7.13.3" evidence="2"/>
<comment type="caution">
    <text evidence="12">The sequence shown here is derived from an EMBL/GenBank/DDBJ whole genome shotgun (WGS) entry which is preliminary data.</text>
</comment>
<dbReference type="Proteomes" id="UP000318242">
    <property type="component" value="Unassembled WGS sequence"/>
</dbReference>
<name>A0A4Y3ISY2_9VIBR</name>
<dbReference type="Gene3D" id="3.30.450.20">
    <property type="entry name" value="PAS domain"/>
    <property type="match status" value="1"/>
</dbReference>
<keyword evidence="6" id="KW-0418">Kinase</keyword>
<evidence type="ECO:0000256" key="2">
    <source>
        <dbReference type="ARBA" id="ARBA00012438"/>
    </source>
</evidence>
<dbReference type="RefSeq" id="WP_141272243.1">
    <property type="nucleotide sequence ID" value="NZ_BJLH01000014.1"/>
</dbReference>
<dbReference type="AlphaFoldDB" id="A0A4Y3ISY2"/>
<dbReference type="SUPFAM" id="SSF55785">
    <property type="entry name" value="PYP-like sensor domain (PAS domain)"/>
    <property type="match status" value="1"/>
</dbReference>
<keyword evidence="8" id="KW-0902">Two-component regulatory system</keyword>
<dbReference type="InterPro" id="IPR036890">
    <property type="entry name" value="HATPase_C_sf"/>
</dbReference>
<dbReference type="GO" id="GO:0046983">
    <property type="term" value="F:protein dimerization activity"/>
    <property type="evidence" value="ECO:0007669"/>
    <property type="project" value="InterPro"/>
</dbReference>
<dbReference type="SMART" id="SM00387">
    <property type="entry name" value="HATPase_c"/>
    <property type="match status" value="1"/>
</dbReference>
<dbReference type="InterPro" id="IPR050482">
    <property type="entry name" value="Sensor_HK_TwoCompSys"/>
</dbReference>
<feature type="transmembrane region" description="Helical" evidence="9">
    <location>
        <begin position="521"/>
        <end position="542"/>
    </location>
</feature>
<dbReference type="SUPFAM" id="SSF53850">
    <property type="entry name" value="Periplasmic binding protein-like II"/>
    <property type="match status" value="2"/>
</dbReference>
<dbReference type="Pfam" id="PF02518">
    <property type="entry name" value="HATPase_c"/>
    <property type="match status" value="1"/>
</dbReference>
<dbReference type="InterPro" id="IPR035965">
    <property type="entry name" value="PAS-like_dom_sf"/>
</dbReference>
<keyword evidence="7" id="KW-0067">ATP-binding</keyword>
<dbReference type="GO" id="GO:0016020">
    <property type="term" value="C:membrane"/>
    <property type="evidence" value="ECO:0007669"/>
    <property type="project" value="InterPro"/>
</dbReference>
<evidence type="ECO:0000256" key="1">
    <source>
        <dbReference type="ARBA" id="ARBA00000085"/>
    </source>
</evidence>
<evidence type="ECO:0000256" key="8">
    <source>
        <dbReference type="ARBA" id="ARBA00023012"/>
    </source>
</evidence>
<keyword evidence="9" id="KW-1133">Transmembrane helix</keyword>
<keyword evidence="9" id="KW-0812">Transmembrane</keyword>
<dbReference type="PROSITE" id="PS50109">
    <property type="entry name" value="HIS_KIN"/>
    <property type="match status" value="1"/>
</dbReference>
<dbReference type="Pfam" id="PF00497">
    <property type="entry name" value="SBP_bac_3"/>
    <property type="match status" value="2"/>
</dbReference>
<evidence type="ECO:0000256" key="4">
    <source>
        <dbReference type="ARBA" id="ARBA00022679"/>
    </source>
</evidence>
<dbReference type="CDD" id="cd00130">
    <property type="entry name" value="PAS"/>
    <property type="match status" value="1"/>
</dbReference>
<dbReference type="OrthoDB" id="9797605at2"/>
<dbReference type="PANTHER" id="PTHR24421:SF10">
    <property type="entry name" value="NITRATE_NITRITE SENSOR PROTEIN NARQ"/>
    <property type="match status" value="1"/>
</dbReference>
<dbReference type="SUPFAM" id="SSF55874">
    <property type="entry name" value="ATPase domain of HSP90 chaperone/DNA topoisomerase II/histidine kinase"/>
    <property type="match status" value="1"/>
</dbReference>
<evidence type="ECO:0000259" key="11">
    <source>
        <dbReference type="PROSITE" id="PS50112"/>
    </source>
</evidence>
<dbReference type="PANTHER" id="PTHR24421">
    <property type="entry name" value="NITRATE/NITRITE SENSOR PROTEIN NARX-RELATED"/>
    <property type="match status" value="1"/>
</dbReference>
<dbReference type="InterPro" id="IPR001638">
    <property type="entry name" value="Solute-binding_3/MltF_N"/>
</dbReference>
<dbReference type="GO" id="GO:0005524">
    <property type="term" value="F:ATP binding"/>
    <property type="evidence" value="ECO:0007669"/>
    <property type="project" value="UniProtKB-KW"/>
</dbReference>
<dbReference type="InterPro" id="IPR005467">
    <property type="entry name" value="His_kinase_dom"/>
</dbReference>
<dbReference type="InterPro" id="IPR011712">
    <property type="entry name" value="Sig_transdc_His_kin_sub3_dim/P"/>
</dbReference>
<evidence type="ECO:0000256" key="7">
    <source>
        <dbReference type="ARBA" id="ARBA00022840"/>
    </source>
</evidence>
<dbReference type="PROSITE" id="PS50112">
    <property type="entry name" value="PAS"/>
    <property type="match status" value="1"/>
</dbReference>
<dbReference type="EMBL" id="BJLH01000014">
    <property type="protein sequence ID" value="GEA61908.1"/>
    <property type="molecule type" value="Genomic_DNA"/>
</dbReference>
<evidence type="ECO:0000256" key="3">
    <source>
        <dbReference type="ARBA" id="ARBA00022553"/>
    </source>
</evidence>
<dbReference type="GO" id="GO:0000155">
    <property type="term" value="F:phosphorelay sensor kinase activity"/>
    <property type="evidence" value="ECO:0007669"/>
    <property type="project" value="InterPro"/>
</dbReference>